<dbReference type="Proteomes" id="UP000814033">
    <property type="component" value="Unassembled WGS sequence"/>
</dbReference>
<keyword evidence="2" id="KW-1185">Reference proteome</keyword>
<sequence length="240" mass="26347">MSGPELRLSVSIFGSAAGDPVTHDPDDRPVPRILKLEMRPRMPHAGMSTPEFSQWAQSMLLRITPDLKHTQYWHCEFCDKPAKETIYNVAAWLNPVPLMKVLSHNMCDASVTGGSCTKAMAKLDKELAAEVGFPRSFKPTRSGLDIPLSGSCAKCNKPNDIDHMKKCGACQLTRYCSAACQRSDWPRHKEFCKISKETEWIWGQSTPSATSSAASSTTQSDPKPGNASFPPHPADLGDVD</sequence>
<name>A0ACB8RA09_9AGAM</name>
<gene>
    <name evidence="1" type="ORF">FA95DRAFT_1565845</name>
</gene>
<proteinExistence type="predicted"/>
<organism evidence="1 2">
    <name type="scientific">Auriscalpium vulgare</name>
    <dbReference type="NCBI Taxonomy" id="40419"/>
    <lineage>
        <taxon>Eukaryota</taxon>
        <taxon>Fungi</taxon>
        <taxon>Dikarya</taxon>
        <taxon>Basidiomycota</taxon>
        <taxon>Agaricomycotina</taxon>
        <taxon>Agaricomycetes</taxon>
        <taxon>Russulales</taxon>
        <taxon>Auriscalpiaceae</taxon>
        <taxon>Auriscalpium</taxon>
    </lineage>
</organism>
<evidence type="ECO:0000313" key="1">
    <source>
        <dbReference type="EMBL" id="KAI0041004.1"/>
    </source>
</evidence>
<comment type="caution">
    <text evidence="1">The sequence shown here is derived from an EMBL/GenBank/DDBJ whole genome shotgun (WGS) entry which is preliminary data.</text>
</comment>
<accession>A0ACB8RA09</accession>
<reference evidence="1" key="1">
    <citation type="submission" date="2021-02" db="EMBL/GenBank/DDBJ databases">
        <authorList>
            <consortium name="DOE Joint Genome Institute"/>
            <person name="Ahrendt S."/>
            <person name="Looney B.P."/>
            <person name="Miyauchi S."/>
            <person name="Morin E."/>
            <person name="Drula E."/>
            <person name="Courty P.E."/>
            <person name="Chicoki N."/>
            <person name="Fauchery L."/>
            <person name="Kohler A."/>
            <person name="Kuo A."/>
            <person name="Labutti K."/>
            <person name="Pangilinan J."/>
            <person name="Lipzen A."/>
            <person name="Riley R."/>
            <person name="Andreopoulos W."/>
            <person name="He G."/>
            <person name="Johnson J."/>
            <person name="Barry K.W."/>
            <person name="Grigoriev I.V."/>
            <person name="Nagy L."/>
            <person name="Hibbett D."/>
            <person name="Henrissat B."/>
            <person name="Matheny P.B."/>
            <person name="Labbe J."/>
            <person name="Martin F."/>
        </authorList>
    </citation>
    <scope>NUCLEOTIDE SEQUENCE</scope>
    <source>
        <strain evidence="1">FP105234-sp</strain>
    </source>
</reference>
<protein>
    <submittedName>
        <fullName evidence="1">Uncharacterized protein</fullName>
    </submittedName>
</protein>
<evidence type="ECO:0000313" key="2">
    <source>
        <dbReference type="Proteomes" id="UP000814033"/>
    </source>
</evidence>
<dbReference type="EMBL" id="MU276152">
    <property type="protein sequence ID" value="KAI0041004.1"/>
    <property type="molecule type" value="Genomic_DNA"/>
</dbReference>
<reference evidence="1" key="2">
    <citation type="journal article" date="2022" name="New Phytol.">
        <title>Evolutionary transition to the ectomycorrhizal habit in the genomes of a hyperdiverse lineage of mushroom-forming fungi.</title>
        <authorList>
            <person name="Looney B."/>
            <person name="Miyauchi S."/>
            <person name="Morin E."/>
            <person name="Drula E."/>
            <person name="Courty P.E."/>
            <person name="Kohler A."/>
            <person name="Kuo A."/>
            <person name="LaButti K."/>
            <person name="Pangilinan J."/>
            <person name="Lipzen A."/>
            <person name="Riley R."/>
            <person name="Andreopoulos W."/>
            <person name="He G."/>
            <person name="Johnson J."/>
            <person name="Nolan M."/>
            <person name="Tritt A."/>
            <person name="Barry K.W."/>
            <person name="Grigoriev I.V."/>
            <person name="Nagy L.G."/>
            <person name="Hibbett D."/>
            <person name="Henrissat B."/>
            <person name="Matheny P.B."/>
            <person name="Labbe J."/>
            <person name="Martin F.M."/>
        </authorList>
    </citation>
    <scope>NUCLEOTIDE SEQUENCE</scope>
    <source>
        <strain evidence="1">FP105234-sp</strain>
    </source>
</reference>